<keyword evidence="1" id="KW-0812">Transmembrane</keyword>
<proteinExistence type="predicted"/>
<keyword evidence="1" id="KW-1133">Transmembrane helix</keyword>
<accession>H2C1J9</accession>
<dbReference type="eggNOG" id="arCOG00751">
    <property type="taxonomic scope" value="Archaea"/>
</dbReference>
<dbReference type="HOGENOM" id="CLU_3176706_0_0_2"/>
<dbReference type="AlphaFoldDB" id="H2C1J9"/>
<keyword evidence="3" id="KW-1185">Reference proteome</keyword>
<feature type="transmembrane region" description="Helical" evidence="1">
    <location>
        <begin position="15"/>
        <end position="38"/>
    </location>
</feature>
<dbReference type="Proteomes" id="UP000003980">
    <property type="component" value="Unassembled WGS sequence"/>
</dbReference>
<feature type="non-terminal residue" evidence="2">
    <location>
        <position position="47"/>
    </location>
</feature>
<evidence type="ECO:0000313" key="2">
    <source>
        <dbReference type="EMBL" id="EHP70120.1"/>
    </source>
</evidence>
<organism evidence="2 3">
    <name type="scientific">Metallosphaera yellowstonensis MK1</name>
    <dbReference type="NCBI Taxonomy" id="671065"/>
    <lineage>
        <taxon>Archaea</taxon>
        <taxon>Thermoproteota</taxon>
        <taxon>Thermoprotei</taxon>
        <taxon>Sulfolobales</taxon>
        <taxon>Sulfolobaceae</taxon>
        <taxon>Metallosphaera</taxon>
    </lineage>
</organism>
<name>H2C1J9_9CREN</name>
<keyword evidence="1" id="KW-0472">Membrane</keyword>
<dbReference type="EMBL" id="JH597761">
    <property type="protein sequence ID" value="EHP70120.1"/>
    <property type="molecule type" value="Genomic_DNA"/>
</dbReference>
<protein>
    <submittedName>
        <fullName evidence="2">Uncharacterized protein</fullName>
    </submittedName>
</protein>
<sequence length="47" mass="5558">MGLIRYLMRRIVERLALLFAILVFNFFIFQVLPTIYGINPAQLYVPL</sequence>
<gene>
    <name evidence="2" type="ORF">MetMK1DRAFT_00006220</name>
</gene>
<evidence type="ECO:0000313" key="3">
    <source>
        <dbReference type="Proteomes" id="UP000003980"/>
    </source>
</evidence>
<evidence type="ECO:0000256" key="1">
    <source>
        <dbReference type="SAM" id="Phobius"/>
    </source>
</evidence>
<reference evidence="2 3" key="1">
    <citation type="submission" date="2012-01" db="EMBL/GenBank/DDBJ databases">
        <title>Improved High-Quality Draft sequence of Metallosphaera yellowstonensis MK1.</title>
        <authorList>
            <consortium name="US DOE Joint Genome Institute"/>
            <person name="Lucas S."/>
            <person name="Han J."/>
            <person name="Cheng J.-F."/>
            <person name="Goodwin L."/>
            <person name="Pitluck S."/>
            <person name="Peters L."/>
            <person name="Teshima H."/>
            <person name="Detter J.C."/>
            <person name="Han C."/>
            <person name="Tapia R."/>
            <person name="Land M."/>
            <person name="Hauser L."/>
            <person name="Kyrpides N."/>
            <person name="Kozubal M."/>
            <person name="Macur R.E."/>
            <person name="Jay Z."/>
            <person name="Inskeep W."/>
            <person name="Woyke T."/>
        </authorList>
    </citation>
    <scope>NUCLEOTIDE SEQUENCE [LARGE SCALE GENOMIC DNA]</scope>
    <source>
        <strain evidence="2 3">MK1</strain>
    </source>
</reference>